<evidence type="ECO:0000256" key="7">
    <source>
        <dbReference type="ARBA" id="ARBA00022833"/>
    </source>
</evidence>
<reference evidence="11 12" key="1">
    <citation type="submission" date="2024-09" db="EMBL/GenBank/DDBJ databases">
        <authorList>
            <person name="Sun Q."/>
            <person name="Mori K."/>
        </authorList>
    </citation>
    <scope>NUCLEOTIDE SEQUENCE [LARGE SCALE GENOMIC DNA]</scope>
    <source>
        <strain evidence="11 12">JCM 4414</strain>
    </source>
</reference>
<evidence type="ECO:0000313" key="12">
    <source>
        <dbReference type="Proteomes" id="UP001589716"/>
    </source>
</evidence>
<evidence type="ECO:0000256" key="4">
    <source>
        <dbReference type="ARBA" id="ARBA00022490"/>
    </source>
</evidence>
<dbReference type="InterPro" id="IPR036390">
    <property type="entry name" value="WH_DNA-bd_sf"/>
</dbReference>
<evidence type="ECO:0000256" key="9">
    <source>
        <dbReference type="ARBA" id="ARBA00023125"/>
    </source>
</evidence>
<evidence type="ECO:0000256" key="10">
    <source>
        <dbReference type="ARBA" id="ARBA00023163"/>
    </source>
</evidence>
<dbReference type="PANTHER" id="PTHR33202">
    <property type="entry name" value="ZINC UPTAKE REGULATION PROTEIN"/>
    <property type="match status" value="1"/>
</dbReference>
<keyword evidence="12" id="KW-1185">Reference proteome</keyword>
<dbReference type="Proteomes" id="UP001589716">
    <property type="component" value="Unassembled WGS sequence"/>
</dbReference>
<comment type="subcellular location">
    <subcellularLocation>
        <location evidence="1">Cytoplasm</location>
    </subcellularLocation>
</comment>
<dbReference type="PANTHER" id="PTHR33202:SF2">
    <property type="entry name" value="FERRIC UPTAKE REGULATION PROTEIN"/>
    <property type="match status" value="1"/>
</dbReference>
<evidence type="ECO:0000256" key="1">
    <source>
        <dbReference type="ARBA" id="ARBA00004496"/>
    </source>
</evidence>
<dbReference type="Gene3D" id="1.10.10.10">
    <property type="entry name" value="Winged helix-like DNA-binding domain superfamily/Winged helix DNA-binding domain"/>
    <property type="match status" value="1"/>
</dbReference>
<keyword evidence="9" id="KW-0238">DNA-binding</keyword>
<comment type="subunit">
    <text evidence="3">Homodimer.</text>
</comment>
<dbReference type="InterPro" id="IPR002481">
    <property type="entry name" value="FUR"/>
</dbReference>
<dbReference type="SUPFAM" id="SSF46785">
    <property type="entry name" value="Winged helix' DNA-binding domain"/>
    <property type="match status" value="1"/>
</dbReference>
<proteinExistence type="inferred from homology"/>
<dbReference type="EMBL" id="JBHMCT010000013">
    <property type="protein sequence ID" value="MFB9556826.1"/>
    <property type="molecule type" value="Genomic_DNA"/>
</dbReference>
<dbReference type="CDD" id="cd07153">
    <property type="entry name" value="Fur_like"/>
    <property type="match status" value="1"/>
</dbReference>
<dbReference type="Gene3D" id="3.30.1490.190">
    <property type="match status" value="1"/>
</dbReference>
<comment type="similarity">
    <text evidence="2">Belongs to the Fur family.</text>
</comment>
<keyword evidence="7" id="KW-0862">Zinc</keyword>
<keyword evidence="5" id="KW-0678">Repressor</keyword>
<accession>A0ABV5QTM5</accession>
<evidence type="ECO:0000256" key="8">
    <source>
        <dbReference type="ARBA" id="ARBA00023015"/>
    </source>
</evidence>
<sequence>MHSPDFVSAKALHASLAATGMPTGLTTVYRALQALERAGQVDTVRDEAGERLYRIRPAGVHRHYLMCRDCGRSHPIDTEVVERWVADVAAASGFSDIHHTLELTGDCADCRRPSATAC</sequence>
<dbReference type="RefSeq" id="WP_382745974.1">
    <property type="nucleotide sequence ID" value="NZ_BAAAWU010000001.1"/>
</dbReference>
<evidence type="ECO:0000256" key="5">
    <source>
        <dbReference type="ARBA" id="ARBA00022491"/>
    </source>
</evidence>
<keyword evidence="6" id="KW-0479">Metal-binding</keyword>
<dbReference type="InterPro" id="IPR036388">
    <property type="entry name" value="WH-like_DNA-bd_sf"/>
</dbReference>
<gene>
    <name evidence="11" type="ORF">ACFFTP_21870</name>
</gene>
<keyword evidence="10" id="KW-0804">Transcription</keyword>
<keyword evidence="8" id="KW-0805">Transcription regulation</keyword>
<evidence type="ECO:0000256" key="2">
    <source>
        <dbReference type="ARBA" id="ARBA00007957"/>
    </source>
</evidence>
<evidence type="ECO:0000313" key="11">
    <source>
        <dbReference type="EMBL" id="MFB9556826.1"/>
    </source>
</evidence>
<comment type="caution">
    <text evidence="11">The sequence shown here is derived from an EMBL/GenBank/DDBJ whole genome shotgun (WGS) entry which is preliminary data.</text>
</comment>
<dbReference type="Pfam" id="PF01475">
    <property type="entry name" value="FUR"/>
    <property type="match status" value="1"/>
</dbReference>
<keyword evidence="4" id="KW-0963">Cytoplasm</keyword>
<dbReference type="InterPro" id="IPR043135">
    <property type="entry name" value="Fur_C"/>
</dbReference>
<name>A0ABV5QTM5_9ACTN</name>
<protein>
    <submittedName>
        <fullName evidence="11">Fur family transcriptional regulator</fullName>
    </submittedName>
</protein>
<organism evidence="11 12">
    <name type="scientific">Streptomyces roseoviridis</name>
    <dbReference type="NCBI Taxonomy" id="67361"/>
    <lineage>
        <taxon>Bacteria</taxon>
        <taxon>Bacillati</taxon>
        <taxon>Actinomycetota</taxon>
        <taxon>Actinomycetes</taxon>
        <taxon>Kitasatosporales</taxon>
        <taxon>Streptomycetaceae</taxon>
        <taxon>Streptomyces</taxon>
    </lineage>
</organism>
<evidence type="ECO:0000256" key="6">
    <source>
        <dbReference type="ARBA" id="ARBA00022723"/>
    </source>
</evidence>
<evidence type="ECO:0000256" key="3">
    <source>
        <dbReference type="ARBA" id="ARBA00011738"/>
    </source>
</evidence>